<dbReference type="InterPro" id="IPR008490">
    <property type="entry name" value="Transposase_InsH_N"/>
</dbReference>
<name>A0ABT7UTE6_9FIRM</name>
<evidence type="ECO:0000313" key="2">
    <source>
        <dbReference type="EMBL" id="MDM8202015.1"/>
    </source>
</evidence>
<comment type="caution">
    <text evidence="2">The sequence shown here is derived from an EMBL/GenBank/DDBJ whole genome shotgun (WGS) entry which is preliminary data.</text>
</comment>
<reference evidence="2 3" key="3">
    <citation type="submission" date="2023-06" db="EMBL/GenBank/DDBJ databases">
        <authorList>
            <person name="Zeman M."/>
            <person name="Kubasova T."/>
            <person name="Jahodarova E."/>
            <person name="Nykrynova M."/>
            <person name="Rychlik I."/>
        </authorList>
    </citation>
    <scope>NUCLEOTIDE SEQUENCE [LARGE SCALE GENOMIC DNA]</scope>
    <source>
        <strain evidence="2 3">ET340</strain>
    </source>
</reference>
<sequence>MMGRQSGQVSMLILDIEELIPENHLLRKIDQMISFDFIYDLVASYYPANGRPSVDPVSMFKMLLVGYLYGIKSERRLVQEIQLNIAYRWFCGYELGEKIPDHSTFSKTRVRKWNASNLFQQIFLEIVRCCIEQRLVNGKEMAADGSYIPAEVSRDSWVDVEVEVEKSMLSYLDDLAQELMSQPGFKKPPRRTVAKKVTTSTIDSECGYIHHGNKRGVGYLMEATVDCKHGIVTGVDVFLANEKESFLVL</sequence>
<feature type="domain" description="Transposase InsH N-terminal" evidence="1">
    <location>
        <begin position="15"/>
        <end position="111"/>
    </location>
</feature>
<dbReference type="EMBL" id="JAUDCL010000025">
    <property type="protein sequence ID" value="MDM8202015.1"/>
    <property type="molecule type" value="Genomic_DNA"/>
</dbReference>
<keyword evidence="3" id="KW-1185">Reference proteome</keyword>
<proteinExistence type="predicted"/>
<dbReference type="Proteomes" id="UP001529380">
    <property type="component" value="Unassembled WGS sequence"/>
</dbReference>
<reference evidence="2 3" key="2">
    <citation type="submission" date="2023-06" db="EMBL/GenBank/DDBJ databases">
        <title>Identification and characterization of horizontal gene transfer across gut microbiota members of farm animals based on homology search.</title>
        <authorList>
            <person name="Schwarzerova J."/>
            <person name="Nykrynova M."/>
            <person name="Jureckova K."/>
            <person name="Cejkova D."/>
            <person name="Rychlik I."/>
        </authorList>
    </citation>
    <scope>NUCLEOTIDE SEQUENCE [LARGE SCALE GENOMIC DNA]</scope>
    <source>
        <strain evidence="2 3">ET340</strain>
    </source>
</reference>
<dbReference type="Pfam" id="PF05598">
    <property type="entry name" value="DUF772"/>
    <property type="match status" value="1"/>
</dbReference>
<dbReference type="PANTHER" id="PTHR35604">
    <property type="entry name" value="TRANSPOSASE INSH FOR INSERTION SEQUENCE ELEMENT IS5A-RELATED"/>
    <property type="match status" value="1"/>
</dbReference>
<gene>
    <name evidence="2" type="ORF">QUW08_12035</name>
</gene>
<evidence type="ECO:0000259" key="1">
    <source>
        <dbReference type="Pfam" id="PF05598"/>
    </source>
</evidence>
<organism evidence="2 3">
    <name type="scientific">Allofournierella massiliensis</name>
    <dbReference type="NCBI Taxonomy" id="1650663"/>
    <lineage>
        <taxon>Bacteria</taxon>
        <taxon>Bacillati</taxon>
        <taxon>Bacillota</taxon>
        <taxon>Clostridia</taxon>
        <taxon>Eubacteriales</taxon>
        <taxon>Oscillospiraceae</taxon>
        <taxon>Allofournierella</taxon>
    </lineage>
</organism>
<accession>A0ABT7UTE6</accession>
<reference evidence="3" key="1">
    <citation type="submission" date="2023-06" db="EMBL/GenBank/DDBJ databases">
        <title>Identification and characterization of horizontal gene transfer across gut microbiota members of farm animals based on homology search.</title>
        <authorList>
            <person name="Zeman M."/>
            <person name="Kubasova T."/>
            <person name="Jahodarova E."/>
            <person name="Nykrynova M."/>
            <person name="Rychlik I."/>
        </authorList>
    </citation>
    <scope>NUCLEOTIDE SEQUENCE [LARGE SCALE GENOMIC DNA]</scope>
    <source>
        <strain evidence="3">ET340</strain>
    </source>
</reference>
<protein>
    <submittedName>
        <fullName evidence="2">Transposase</fullName>
    </submittedName>
</protein>
<evidence type="ECO:0000313" key="3">
    <source>
        <dbReference type="Proteomes" id="UP001529380"/>
    </source>
</evidence>
<dbReference type="PANTHER" id="PTHR35604:SF2">
    <property type="entry name" value="TRANSPOSASE INSH FOR INSERTION SEQUENCE ELEMENT IS5A-RELATED"/>
    <property type="match status" value="1"/>
</dbReference>
<dbReference type="RefSeq" id="WP_289600413.1">
    <property type="nucleotide sequence ID" value="NZ_JAUDCL010000025.1"/>
</dbReference>